<proteinExistence type="predicted"/>
<name>A0ACC1U9N1_9AGAR</name>
<dbReference type="Proteomes" id="UP001163835">
    <property type="component" value="Unassembled WGS sequence"/>
</dbReference>
<reference evidence="1" key="1">
    <citation type="submission" date="2022-09" db="EMBL/GenBank/DDBJ databases">
        <title>A Global Phylogenomic Analysis of the Shiitake Genus Lentinula.</title>
        <authorList>
            <consortium name="DOE Joint Genome Institute"/>
            <person name="Sierra-Patev S."/>
            <person name="Min B."/>
            <person name="Naranjo-Ortiz M."/>
            <person name="Looney B."/>
            <person name="Konkel Z."/>
            <person name="Slot J.C."/>
            <person name="Sakamoto Y."/>
            <person name="Steenwyk J.L."/>
            <person name="Rokas A."/>
            <person name="Carro J."/>
            <person name="Camarero S."/>
            <person name="Ferreira P."/>
            <person name="Molpeceres G."/>
            <person name="Ruiz-Duenas F.J."/>
            <person name="Serrano A."/>
            <person name="Henrissat B."/>
            <person name="Drula E."/>
            <person name="Hughes K.W."/>
            <person name="Mata J.L."/>
            <person name="Ishikawa N.K."/>
            <person name="Vargas-Isla R."/>
            <person name="Ushijima S."/>
            <person name="Smith C.A."/>
            <person name="Ahrendt S."/>
            <person name="Andreopoulos W."/>
            <person name="He G."/>
            <person name="Labutti K."/>
            <person name="Lipzen A."/>
            <person name="Ng V."/>
            <person name="Riley R."/>
            <person name="Sandor L."/>
            <person name="Barry K."/>
            <person name="Martinez A.T."/>
            <person name="Xiao Y."/>
            <person name="Gibbons J.G."/>
            <person name="Terashima K."/>
            <person name="Grigoriev I.V."/>
            <person name="Hibbett D.S."/>
        </authorList>
    </citation>
    <scope>NUCLEOTIDE SEQUENCE</scope>
    <source>
        <strain evidence="1">TMI1499</strain>
    </source>
</reference>
<evidence type="ECO:0000313" key="2">
    <source>
        <dbReference type="Proteomes" id="UP001163835"/>
    </source>
</evidence>
<feature type="non-terminal residue" evidence="1">
    <location>
        <position position="178"/>
    </location>
</feature>
<feature type="non-terminal residue" evidence="1">
    <location>
        <position position="1"/>
    </location>
</feature>
<protein>
    <submittedName>
        <fullName evidence="1">Uncharacterized protein</fullName>
    </submittedName>
</protein>
<evidence type="ECO:0000313" key="1">
    <source>
        <dbReference type="EMBL" id="KAJ3813291.1"/>
    </source>
</evidence>
<dbReference type="EMBL" id="MU794997">
    <property type="protein sequence ID" value="KAJ3813291.1"/>
    <property type="molecule type" value="Genomic_DNA"/>
</dbReference>
<organism evidence="1 2">
    <name type="scientific">Lentinula aff. lateritia</name>
    <dbReference type="NCBI Taxonomy" id="2804960"/>
    <lineage>
        <taxon>Eukaryota</taxon>
        <taxon>Fungi</taxon>
        <taxon>Dikarya</taxon>
        <taxon>Basidiomycota</taxon>
        <taxon>Agaricomycotina</taxon>
        <taxon>Agaricomycetes</taxon>
        <taxon>Agaricomycetidae</taxon>
        <taxon>Agaricales</taxon>
        <taxon>Marasmiineae</taxon>
        <taxon>Omphalotaceae</taxon>
        <taxon>Lentinula</taxon>
    </lineage>
</organism>
<keyword evidence="2" id="KW-1185">Reference proteome</keyword>
<gene>
    <name evidence="1" type="ORF">F5876DRAFT_14312</name>
</gene>
<comment type="caution">
    <text evidence="1">The sequence shown here is derived from an EMBL/GenBank/DDBJ whole genome shotgun (WGS) entry which is preliminary data.</text>
</comment>
<sequence length="178" mass="20273">RSPYIGFDSIYKNQTLTTKYPPIRNQPRVLAPVYADERNKVAPVWANRHLTEDGYVPIAERRLYVTSRVSTIVQFHIRDYGMEKCSVALEVPTHNFNGREEASIWGNDTTVDVWLLEGESKIDFQKLSWNTKPGRKSYIGSIQPTYNSKHELSAFPCISGSYLTLEVSCSSPDCHVDV</sequence>
<accession>A0ACC1U9N1</accession>